<dbReference type="PANTHER" id="PTHR16290:SF0">
    <property type="entry name" value="DECAPPING PROTEIN 1, ISOFORM A"/>
    <property type="match status" value="1"/>
</dbReference>
<dbReference type="InterPro" id="IPR011993">
    <property type="entry name" value="PH-like_dom_sf"/>
</dbReference>
<feature type="non-terminal residue" evidence="6">
    <location>
        <position position="222"/>
    </location>
</feature>
<dbReference type="STRING" id="5539.A0A3E2GT20"/>
<comment type="subcellular location">
    <subcellularLocation>
        <location evidence="1">Cytoplasm</location>
    </subcellularLocation>
</comment>
<evidence type="ECO:0000313" key="7">
    <source>
        <dbReference type="Proteomes" id="UP000258309"/>
    </source>
</evidence>
<dbReference type="Proteomes" id="UP000258309">
    <property type="component" value="Unassembled WGS sequence"/>
</dbReference>
<comment type="similarity">
    <text evidence="2">Belongs to the DCP1 family.</text>
</comment>
<dbReference type="GO" id="GO:0000932">
    <property type="term" value="C:P-body"/>
    <property type="evidence" value="ECO:0007669"/>
    <property type="project" value="TreeGrafter"/>
</dbReference>
<organism evidence="6 7">
    <name type="scientific">Scytalidium lignicola</name>
    <name type="common">Hyphomycete</name>
    <dbReference type="NCBI Taxonomy" id="5539"/>
    <lineage>
        <taxon>Eukaryota</taxon>
        <taxon>Fungi</taxon>
        <taxon>Dikarya</taxon>
        <taxon>Ascomycota</taxon>
        <taxon>Pezizomycotina</taxon>
        <taxon>Leotiomycetes</taxon>
        <taxon>Leotiomycetes incertae sedis</taxon>
        <taxon>Scytalidium</taxon>
    </lineage>
</organism>
<evidence type="ECO:0000313" key="6">
    <source>
        <dbReference type="EMBL" id="RFU24314.1"/>
    </source>
</evidence>
<dbReference type="Pfam" id="PF06058">
    <property type="entry name" value="DCP1"/>
    <property type="match status" value="1"/>
</dbReference>
<dbReference type="PANTHER" id="PTHR16290">
    <property type="entry name" value="TRANSCRIPTION FACTOR SMIF DECAPPING ENZYME DCP1"/>
    <property type="match status" value="1"/>
</dbReference>
<evidence type="ECO:0000256" key="4">
    <source>
        <dbReference type="ARBA" id="ARBA00022664"/>
    </source>
</evidence>
<dbReference type="GO" id="GO:0000290">
    <property type="term" value="P:deadenylation-dependent decapping of nuclear-transcribed mRNA"/>
    <property type="evidence" value="ECO:0007669"/>
    <property type="project" value="InterPro"/>
</dbReference>
<dbReference type="GO" id="GO:0003729">
    <property type="term" value="F:mRNA binding"/>
    <property type="evidence" value="ECO:0007669"/>
    <property type="project" value="TreeGrafter"/>
</dbReference>
<feature type="region of interest" description="Disordered" evidence="5">
    <location>
        <begin position="1"/>
        <end position="36"/>
    </location>
</feature>
<dbReference type="OrthoDB" id="255837at2759"/>
<dbReference type="EMBL" id="NCSJ02000466">
    <property type="protein sequence ID" value="RFU24314.1"/>
    <property type="molecule type" value="Genomic_DNA"/>
</dbReference>
<keyword evidence="4" id="KW-0507">mRNA processing</keyword>
<dbReference type="GO" id="GO:0031087">
    <property type="term" value="P:deadenylation-independent decapping of nuclear-transcribed mRNA"/>
    <property type="evidence" value="ECO:0007669"/>
    <property type="project" value="TreeGrafter"/>
</dbReference>
<proteinExistence type="inferred from homology"/>
<accession>A0A3E2GT20</accession>
<keyword evidence="7" id="KW-1185">Reference proteome</keyword>
<dbReference type="SUPFAM" id="SSF50729">
    <property type="entry name" value="PH domain-like"/>
    <property type="match status" value="1"/>
</dbReference>
<comment type="caution">
    <text evidence="6">The sequence shown here is derived from an EMBL/GenBank/DDBJ whole genome shotgun (WGS) entry which is preliminary data.</text>
</comment>
<feature type="region of interest" description="Disordered" evidence="5">
    <location>
        <begin position="182"/>
        <end position="205"/>
    </location>
</feature>
<protein>
    <recommendedName>
        <fullName evidence="8">PH domain-containing protein</fullName>
    </recommendedName>
</protein>
<dbReference type="Gene3D" id="2.30.29.30">
    <property type="entry name" value="Pleckstrin-homology domain (PH domain)/Phosphotyrosine-binding domain (PTB)"/>
    <property type="match status" value="1"/>
</dbReference>
<evidence type="ECO:0008006" key="8">
    <source>
        <dbReference type="Google" id="ProtNLM"/>
    </source>
</evidence>
<dbReference type="GO" id="GO:0008047">
    <property type="term" value="F:enzyme activator activity"/>
    <property type="evidence" value="ECO:0007669"/>
    <property type="project" value="InterPro"/>
</dbReference>
<keyword evidence="3" id="KW-0963">Cytoplasm</keyword>
<gene>
    <name evidence="6" type="ORF">B7463_g12026</name>
</gene>
<evidence type="ECO:0000256" key="1">
    <source>
        <dbReference type="ARBA" id="ARBA00004496"/>
    </source>
</evidence>
<dbReference type="AlphaFoldDB" id="A0A3E2GT20"/>
<evidence type="ECO:0000256" key="5">
    <source>
        <dbReference type="SAM" id="MobiDB-lite"/>
    </source>
</evidence>
<dbReference type="InterPro" id="IPR010334">
    <property type="entry name" value="Dcp1"/>
</dbReference>
<feature type="compositionally biased region" description="Basic residues" evidence="5">
    <location>
        <begin position="1"/>
        <end position="12"/>
    </location>
</feature>
<dbReference type="OMA" id="LFVCTQS"/>
<evidence type="ECO:0000256" key="2">
    <source>
        <dbReference type="ARBA" id="ARBA00008778"/>
    </source>
</evidence>
<dbReference type="CDD" id="cd13182">
    <property type="entry name" value="EVH1-like_Dcp1"/>
    <property type="match status" value="1"/>
</dbReference>
<name>A0A3E2GT20_SCYLI</name>
<evidence type="ECO:0000256" key="3">
    <source>
        <dbReference type="ARBA" id="ARBA00022490"/>
    </source>
</evidence>
<sequence length="222" mass="25188">MTPRRPRQRQNHHAQPTPLVQASDYESDVNYNPPATRTNTELNLSVLRRYIPHIQSILSIAANAVIYYFTPPQSWEKSGIEGTLFVCQCEPAPVTGAERFCLVVLNRRSLDNVILDLSQTEDVELTSEYVILRFQERGEDWQMEDKIMGVWMHADKDDTREINSLMIKECWQRARATKEPDPVVQNYNNEGMGSPQVGNGAEGAVPGRRLSLGELFGQRGLS</sequence>
<dbReference type="GO" id="GO:0006397">
    <property type="term" value="P:mRNA processing"/>
    <property type="evidence" value="ECO:0007669"/>
    <property type="project" value="UniProtKB-KW"/>
</dbReference>
<reference evidence="6 7" key="1">
    <citation type="submission" date="2018-05" db="EMBL/GenBank/DDBJ databases">
        <title>Draft genome sequence of Scytalidium lignicola DSM 105466, a ubiquitous saprotrophic fungus.</title>
        <authorList>
            <person name="Buettner E."/>
            <person name="Gebauer A.M."/>
            <person name="Hofrichter M."/>
            <person name="Liers C."/>
            <person name="Kellner H."/>
        </authorList>
    </citation>
    <scope>NUCLEOTIDE SEQUENCE [LARGE SCALE GENOMIC DNA]</scope>
    <source>
        <strain evidence="6 7">DSM 105466</strain>
    </source>
</reference>
<feature type="non-terminal residue" evidence="6">
    <location>
        <position position="1"/>
    </location>
</feature>